<keyword evidence="1" id="KW-0732">Signal</keyword>
<reference evidence="3 4" key="1">
    <citation type="submission" date="2020-08" db="EMBL/GenBank/DDBJ databases">
        <title>Genome public.</title>
        <authorList>
            <person name="Liu C."/>
            <person name="Sun Q."/>
        </authorList>
    </citation>
    <scope>NUCLEOTIDE SEQUENCE [LARGE SCALE GENOMIC DNA]</scope>
    <source>
        <strain evidence="3 4">NSJ-79</strain>
    </source>
</reference>
<dbReference type="InterPro" id="IPR045963">
    <property type="entry name" value="DUF6383"/>
</dbReference>
<feature type="signal peptide" evidence="1">
    <location>
        <begin position="1"/>
        <end position="20"/>
    </location>
</feature>
<feature type="chain" id="PRO_5046383157" description="DUF6383 domain-containing protein" evidence="1">
    <location>
        <begin position="21"/>
        <end position="1297"/>
    </location>
</feature>
<name>A0ABR7DPT6_9BACT</name>
<dbReference type="EMBL" id="JACOOJ010000020">
    <property type="protein sequence ID" value="MBC5633446.1"/>
    <property type="molecule type" value="Genomic_DNA"/>
</dbReference>
<gene>
    <name evidence="3" type="ORF">H8S65_11815</name>
</gene>
<organism evidence="3 4">
    <name type="scientific">Parabacteroides hominis</name>
    <dbReference type="NCBI Taxonomy" id="2763057"/>
    <lineage>
        <taxon>Bacteria</taxon>
        <taxon>Pseudomonadati</taxon>
        <taxon>Bacteroidota</taxon>
        <taxon>Bacteroidia</taxon>
        <taxon>Bacteroidales</taxon>
        <taxon>Tannerellaceae</taxon>
        <taxon>Parabacteroides</taxon>
    </lineage>
</organism>
<proteinExistence type="predicted"/>
<keyword evidence="4" id="KW-1185">Reference proteome</keyword>
<dbReference type="Proteomes" id="UP000651475">
    <property type="component" value="Unassembled WGS sequence"/>
</dbReference>
<dbReference type="Pfam" id="PF19910">
    <property type="entry name" value="DUF6383"/>
    <property type="match status" value="1"/>
</dbReference>
<sequence>MNKKFSTLMALALVAGSVSAQNWKDQSNATVQGAYRTFETKSAPSNHTDNDAIAATTAAGEYTLATAGAWTKNVYSIDRNLYYQLEVNDADTDYPDVLVQERDYKTGKVYLRVMDKKTAPLNASLWRIEYSKEDGVSGGYFRYINKETGLALTFDHSVVPTANDSITELRAGIADWSWYTVNKDNGTALGFKKVYSYLHNQSDNQVMYLSFAQETDIWEGQTVADLRTKLGATSGDGFIISEATSKYVEAKVVSSTVAGDDLRNLSDVLEMKPVIAAPFFMTADQFNTRMDADMKMNADSFSFKMNKNLVGADILLAQKFHAIDQLEAILNLQDPDLNINDNVKTLDIDGNAFTASDKSDLNPIAKGFNLKFQTATGKYLLADTARYQETTLAPSESPAVKFALKEPSAADDRFMKARYYFRATYFPTNDSIVIEPLNAAVQADFEWDAHKYWRESAATTSFARTADYSKANTLVNDYAGYASKTVSLTATQINGLGEVLTVAKDGRNEFKVKTTIDRPFEYLNRATKESGLYFINLANHNDRQRAKGMWIVKNMNGDLMYDTEAMNQRYDLMPSTMWTVEQLGCEKMGEADSAKYVKIQNREYPGVVFEGQLYSKDGVSYRFINRAGGYSNGYISSSGMFGYSDLLRVADSLTFTKVTDPVAYTREHGYKMFTKDELNNGIENNYQIKWNNFMNDNLYLQSTKDTMSYIDEASAPTYYEIAEATLPTNQGAIYNEFGSVIEFVNQAGDLDTSLVQLHRKAYVIKVKDNNLIDNNRLYIASVKATDGRYYYRAVKQSELNNVDKKLAVFYLKANQVRLDDNSAIMDTCYVLVDVNLPTTTPVTYNGTLDPAVYDLDTDNGWMQVAVEAGYKMGNLRDNDLNDKPNDVADAFYTTHEVRPQYVNISADYDVQLNSNIKIYQQLAAKNYLFEDCKDHNKVQLIQDINKEFHYLGLESRTMDVEKDAALYVDEVVYDYALMQRYLFGVRVDSIPDGFVCDDPTMVHGYWDNQEDAEDDGETHYKPYNGYTSGWFLVNLEDSIGSSTNMMDNADLYKFNNYTRLGFVEGIHQVDGDEEYLYIVNPGYTLNDLMTVKDNGSHAKYTKAGFVLDPNKLAVDATTNKGVYVKRHNIKGDLNTNHTFSLRKTNTYADGSYDKTASEPFLMESACDAVADFEGMWVKSENGIPVLAKVKTENGQHENGTGAAIAEKIGQSGVFYFETTTEEATANDDVTVSEVKVIAGNGSVQVAGAAGKKVVITNILGQTVANTMITSDNATIAAPAGVVVVAVEGEDAVKAIVK</sequence>
<evidence type="ECO:0000313" key="4">
    <source>
        <dbReference type="Proteomes" id="UP000651475"/>
    </source>
</evidence>
<dbReference type="RefSeq" id="WP_186930227.1">
    <property type="nucleotide sequence ID" value="NZ_JACOOJ010000020.1"/>
</dbReference>
<accession>A0ABR7DPT6</accession>
<evidence type="ECO:0000259" key="2">
    <source>
        <dbReference type="Pfam" id="PF19910"/>
    </source>
</evidence>
<protein>
    <recommendedName>
        <fullName evidence="2">DUF6383 domain-containing protein</fullName>
    </recommendedName>
</protein>
<feature type="domain" description="DUF6383" evidence="2">
    <location>
        <begin position="1223"/>
        <end position="1296"/>
    </location>
</feature>
<comment type="caution">
    <text evidence="3">The sequence shown here is derived from an EMBL/GenBank/DDBJ whole genome shotgun (WGS) entry which is preliminary data.</text>
</comment>
<evidence type="ECO:0000313" key="3">
    <source>
        <dbReference type="EMBL" id="MBC5633446.1"/>
    </source>
</evidence>
<evidence type="ECO:0000256" key="1">
    <source>
        <dbReference type="SAM" id="SignalP"/>
    </source>
</evidence>